<feature type="domain" description="MucB/RseB N-terminal" evidence="1">
    <location>
        <begin position="160"/>
        <end position="228"/>
    </location>
</feature>
<gene>
    <name evidence="2" type="ORF">E6G98_02175</name>
</gene>
<dbReference type="EMBL" id="VBAI01000015">
    <property type="protein sequence ID" value="TMJ12769.1"/>
    <property type="molecule type" value="Genomic_DNA"/>
</dbReference>
<accession>A0A537LXN5</accession>
<dbReference type="Pfam" id="PF03888">
    <property type="entry name" value="MucB_RseB"/>
    <property type="match status" value="1"/>
</dbReference>
<dbReference type="InterPro" id="IPR033434">
    <property type="entry name" value="MucB/RseB_N"/>
</dbReference>
<evidence type="ECO:0000259" key="1">
    <source>
        <dbReference type="Pfam" id="PF03888"/>
    </source>
</evidence>
<name>A0A537LXN5_9BACT</name>
<comment type="caution">
    <text evidence="2">The sequence shown here is derived from an EMBL/GenBank/DDBJ whole genome shotgun (WGS) entry which is preliminary data.</text>
</comment>
<dbReference type="Proteomes" id="UP000315217">
    <property type="component" value="Unassembled WGS sequence"/>
</dbReference>
<evidence type="ECO:0000313" key="2">
    <source>
        <dbReference type="EMBL" id="TMJ12769.1"/>
    </source>
</evidence>
<sequence length="385" mass="41514">MVAKSTEPLRPYQLDSYAYLPSDSKMLRRANVANQVGTALIRAVALWGLVAALATPARAAPAPAPLLQVVRAQAAVAYRGEQIVVAWNGATRADASLVRIEHDPPAWTRLDYVPLGPSRRWTVIRSGTVELRFDPLQLTGTTGRAGVDEDDFEAARLPWLLQNYRVVTAQDALLGRKATRLELAPVAHDRPTHRLTVDDETGVVLRSERAGPDGSLGEVTAFLKFEIMPVGWRRGAVIPSGLHLTPREPVRAASAADIVRVLGGPPAGVAVPAGFHKTGEYLTGDGPVVQTIYSDGLSTLVVYERRGSVASPPQGSQVVATPSGPIWVQRLGLRTLVHWSHTGRVLTMVGEVSRPSLLAAAERTGIASAPRLWDRLLAWLQELIP</sequence>
<dbReference type="Gene3D" id="2.50.20.10">
    <property type="entry name" value="Lipoprotein localisation LolA/LolB/LppX"/>
    <property type="match status" value="1"/>
</dbReference>
<dbReference type="AlphaFoldDB" id="A0A537LXN5"/>
<reference evidence="2 3" key="1">
    <citation type="journal article" date="2019" name="Nat. Microbiol.">
        <title>Mediterranean grassland soil C-N compound turnover is dependent on rainfall and depth, and is mediated by genomically divergent microorganisms.</title>
        <authorList>
            <person name="Diamond S."/>
            <person name="Andeer P.F."/>
            <person name="Li Z."/>
            <person name="Crits-Christoph A."/>
            <person name="Burstein D."/>
            <person name="Anantharaman K."/>
            <person name="Lane K.R."/>
            <person name="Thomas B.C."/>
            <person name="Pan C."/>
            <person name="Northen T.R."/>
            <person name="Banfield J.F."/>
        </authorList>
    </citation>
    <scope>NUCLEOTIDE SEQUENCE [LARGE SCALE GENOMIC DNA]</scope>
    <source>
        <strain evidence="2">NP_1</strain>
    </source>
</reference>
<organism evidence="2 3">
    <name type="scientific">Candidatus Segetimicrobium genomatis</name>
    <dbReference type="NCBI Taxonomy" id="2569760"/>
    <lineage>
        <taxon>Bacteria</taxon>
        <taxon>Bacillati</taxon>
        <taxon>Candidatus Sysuimicrobiota</taxon>
        <taxon>Candidatus Sysuimicrobiia</taxon>
        <taxon>Candidatus Sysuimicrobiales</taxon>
        <taxon>Candidatus Segetimicrobiaceae</taxon>
        <taxon>Candidatus Segetimicrobium</taxon>
    </lineage>
</organism>
<protein>
    <recommendedName>
        <fullName evidence="1">MucB/RseB N-terminal domain-containing protein</fullName>
    </recommendedName>
</protein>
<evidence type="ECO:0000313" key="3">
    <source>
        <dbReference type="Proteomes" id="UP000315217"/>
    </source>
</evidence>
<proteinExistence type="predicted"/>